<keyword evidence="2" id="KW-0813">Transport</keyword>
<dbReference type="PROSITE" id="PS51485">
    <property type="entry name" value="PHYTOCYANIN"/>
    <property type="match status" value="1"/>
</dbReference>
<evidence type="ECO:0000256" key="4">
    <source>
        <dbReference type="ARBA" id="ARBA00022723"/>
    </source>
</evidence>
<evidence type="ECO:0000256" key="8">
    <source>
        <dbReference type="ARBA" id="ARBA00023008"/>
    </source>
</evidence>
<evidence type="ECO:0000256" key="2">
    <source>
        <dbReference type="ARBA" id="ARBA00022448"/>
    </source>
</evidence>
<dbReference type="PANTHER" id="PTHR33021">
    <property type="entry name" value="BLUE COPPER PROTEIN"/>
    <property type="match status" value="1"/>
</dbReference>
<protein>
    <recommendedName>
        <fullName evidence="13">Phytocyanin domain-containing protein</fullName>
    </recommendedName>
</protein>
<accession>A0A0D2PEZ2</accession>
<keyword evidence="5 12" id="KW-0732">Signal</keyword>
<evidence type="ECO:0000256" key="7">
    <source>
        <dbReference type="ARBA" id="ARBA00022989"/>
    </source>
</evidence>
<name>A0A0D2PEZ2_GOSRA</name>
<evidence type="ECO:0000256" key="3">
    <source>
        <dbReference type="ARBA" id="ARBA00022692"/>
    </source>
</evidence>
<keyword evidence="15" id="KW-1185">Reference proteome</keyword>
<reference evidence="14 15" key="1">
    <citation type="journal article" date="2012" name="Nature">
        <title>Repeated polyploidization of Gossypium genomes and the evolution of spinnable cotton fibres.</title>
        <authorList>
            <person name="Paterson A.H."/>
            <person name="Wendel J.F."/>
            <person name="Gundlach H."/>
            <person name="Guo H."/>
            <person name="Jenkins J."/>
            <person name="Jin D."/>
            <person name="Llewellyn D."/>
            <person name="Showmaker K.C."/>
            <person name="Shu S."/>
            <person name="Udall J."/>
            <person name="Yoo M.J."/>
            <person name="Byers R."/>
            <person name="Chen W."/>
            <person name="Doron-Faigenboim A."/>
            <person name="Duke M.V."/>
            <person name="Gong L."/>
            <person name="Grimwood J."/>
            <person name="Grover C."/>
            <person name="Grupp K."/>
            <person name="Hu G."/>
            <person name="Lee T.H."/>
            <person name="Li J."/>
            <person name="Lin L."/>
            <person name="Liu T."/>
            <person name="Marler B.S."/>
            <person name="Page J.T."/>
            <person name="Roberts A.W."/>
            <person name="Romanel E."/>
            <person name="Sanders W.S."/>
            <person name="Szadkowski E."/>
            <person name="Tan X."/>
            <person name="Tang H."/>
            <person name="Xu C."/>
            <person name="Wang J."/>
            <person name="Wang Z."/>
            <person name="Zhang D."/>
            <person name="Zhang L."/>
            <person name="Ashrafi H."/>
            <person name="Bedon F."/>
            <person name="Bowers J.E."/>
            <person name="Brubaker C.L."/>
            <person name="Chee P.W."/>
            <person name="Das S."/>
            <person name="Gingle A.R."/>
            <person name="Haigler C.H."/>
            <person name="Harker D."/>
            <person name="Hoffmann L.V."/>
            <person name="Hovav R."/>
            <person name="Jones D.C."/>
            <person name="Lemke C."/>
            <person name="Mansoor S."/>
            <person name="ur Rahman M."/>
            <person name="Rainville L.N."/>
            <person name="Rambani A."/>
            <person name="Reddy U.K."/>
            <person name="Rong J.K."/>
            <person name="Saranga Y."/>
            <person name="Scheffler B.E."/>
            <person name="Scheffler J.A."/>
            <person name="Stelly D.M."/>
            <person name="Triplett B.A."/>
            <person name="Van Deynze A."/>
            <person name="Vaslin M.F."/>
            <person name="Waghmare V.N."/>
            <person name="Walford S.A."/>
            <person name="Wright R.J."/>
            <person name="Zaki E.A."/>
            <person name="Zhang T."/>
            <person name="Dennis E.S."/>
            <person name="Mayer K.F."/>
            <person name="Peterson D.G."/>
            <person name="Rokhsar D.S."/>
            <person name="Wang X."/>
            <person name="Schmutz J."/>
        </authorList>
    </citation>
    <scope>NUCLEOTIDE SEQUENCE [LARGE SCALE GENOMIC DNA]</scope>
</reference>
<evidence type="ECO:0000313" key="14">
    <source>
        <dbReference type="EMBL" id="KJB44547.1"/>
    </source>
</evidence>
<dbReference type="EMBL" id="CM001746">
    <property type="protein sequence ID" value="KJB44547.1"/>
    <property type="molecule type" value="Genomic_DNA"/>
</dbReference>
<keyword evidence="9" id="KW-0472">Membrane</keyword>
<dbReference type="STRING" id="29730.A0A0D2PEZ2"/>
<gene>
    <name evidence="14" type="ORF">B456_007G258800</name>
</gene>
<keyword evidence="11" id="KW-0325">Glycoprotein</keyword>
<dbReference type="InterPro" id="IPR003245">
    <property type="entry name" value="Phytocyanin_dom"/>
</dbReference>
<keyword evidence="4" id="KW-0479">Metal-binding</keyword>
<evidence type="ECO:0000256" key="9">
    <source>
        <dbReference type="ARBA" id="ARBA00023136"/>
    </source>
</evidence>
<dbReference type="Gene3D" id="2.60.40.420">
    <property type="entry name" value="Cupredoxins - blue copper proteins"/>
    <property type="match status" value="1"/>
</dbReference>
<dbReference type="eggNOG" id="ENOG502S3NY">
    <property type="taxonomic scope" value="Eukaryota"/>
</dbReference>
<evidence type="ECO:0000259" key="13">
    <source>
        <dbReference type="PROSITE" id="PS51485"/>
    </source>
</evidence>
<dbReference type="FunFam" id="2.60.40.420:FF:000067">
    <property type="entry name" value="Cupredoxin superfamily protein"/>
    <property type="match status" value="1"/>
</dbReference>
<dbReference type="GO" id="GO:0009610">
    <property type="term" value="P:response to symbiotic fungus"/>
    <property type="evidence" value="ECO:0007669"/>
    <property type="project" value="UniProtKB-ARBA"/>
</dbReference>
<dbReference type="Gramene" id="KJB44547">
    <property type="protein sequence ID" value="KJB44547"/>
    <property type="gene ID" value="B456_007G258800"/>
</dbReference>
<dbReference type="GO" id="GO:0046872">
    <property type="term" value="F:metal ion binding"/>
    <property type="evidence" value="ECO:0007669"/>
    <property type="project" value="UniProtKB-KW"/>
</dbReference>
<evidence type="ECO:0000256" key="12">
    <source>
        <dbReference type="SAM" id="SignalP"/>
    </source>
</evidence>
<sequence>MAVHRSLVIFAIVAFMAPTISLAMDYVVGDDNGWKLEVNYTDWAKDKQFYVGDTLLFKYNNASHNVYKVTGDDFNSCNVPSNNSLGLFTGNDKINLAAAGKKWYICGFTGHCNQGMKLKITVLDGAAPAPPPNAASTLLAKATNFQIMLGMTLSIAAALIMV</sequence>
<keyword evidence="6" id="KW-0249">Electron transport</keyword>
<evidence type="ECO:0000256" key="6">
    <source>
        <dbReference type="ARBA" id="ARBA00022982"/>
    </source>
</evidence>
<dbReference type="Pfam" id="PF02298">
    <property type="entry name" value="Cu_bind_like"/>
    <property type="match status" value="1"/>
</dbReference>
<evidence type="ECO:0000256" key="10">
    <source>
        <dbReference type="ARBA" id="ARBA00023157"/>
    </source>
</evidence>
<dbReference type="KEGG" id="gra:105801189"/>
<evidence type="ECO:0000313" key="15">
    <source>
        <dbReference type="Proteomes" id="UP000032304"/>
    </source>
</evidence>
<dbReference type="GO" id="GO:0005886">
    <property type="term" value="C:plasma membrane"/>
    <property type="evidence" value="ECO:0007669"/>
    <property type="project" value="TreeGrafter"/>
</dbReference>
<keyword evidence="8" id="KW-0186">Copper</keyword>
<proteinExistence type="predicted"/>
<feature type="signal peptide" evidence="12">
    <location>
        <begin position="1"/>
        <end position="23"/>
    </location>
</feature>
<keyword evidence="10" id="KW-1015">Disulfide bond</keyword>
<dbReference type="OrthoDB" id="977235at2759"/>
<evidence type="ECO:0000256" key="1">
    <source>
        <dbReference type="ARBA" id="ARBA00004479"/>
    </source>
</evidence>
<keyword evidence="7" id="KW-1133">Transmembrane helix</keyword>
<dbReference type="PANTHER" id="PTHR33021:SF481">
    <property type="entry name" value="BLUE COPPER PROTEIN-LIKE"/>
    <property type="match status" value="1"/>
</dbReference>
<feature type="domain" description="Phytocyanin" evidence="13">
    <location>
        <begin position="24"/>
        <end position="124"/>
    </location>
</feature>
<dbReference type="Proteomes" id="UP000032304">
    <property type="component" value="Chromosome 7"/>
</dbReference>
<dbReference type="InterPro" id="IPR008972">
    <property type="entry name" value="Cupredoxin"/>
</dbReference>
<dbReference type="AlphaFoldDB" id="A0A0D2PEZ2"/>
<dbReference type="InterPro" id="IPR039391">
    <property type="entry name" value="Phytocyanin-like"/>
</dbReference>
<dbReference type="SUPFAM" id="SSF49503">
    <property type="entry name" value="Cupredoxins"/>
    <property type="match status" value="1"/>
</dbReference>
<dbReference type="OMA" id="TEHMIGD"/>
<comment type="subcellular location">
    <subcellularLocation>
        <location evidence="1">Membrane</location>
        <topology evidence="1">Single-pass type I membrane protein</topology>
    </subcellularLocation>
</comment>
<dbReference type="CDD" id="cd04216">
    <property type="entry name" value="Phytocyanin"/>
    <property type="match status" value="1"/>
</dbReference>
<evidence type="ECO:0000256" key="5">
    <source>
        <dbReference type="ARBA" id="ARBA00022729"/>
    </source>
</evidence>
<organism evidence="14 15">
    <name type="scientific">Gossypium raimondii</name>
    <name type="common">Peruvian cotton</name>
    <name type="synonym">Gossypium klotzschianum subsp. raimondii</name>
    <dbReference type="NCBI Taxonomy" id="29730"/>
    <lineage>
        <taxon>Eukaryota</taxon>
        <taxon>Viridiplantae</taxon>
        <taxon>Streptophyta</taxon>
        <taxon>Embryophyta</taxon>
        <taxon>Tracheophyta</taxon>
        <taxon>Spermatophyta</taxon>
        <taxon>Magnoliopsida</taxon>
        <taxon>eudicotyledons</taxon>
        <taxon>Gunneridae</taxon>
        <taxon>Pentapetalae</taxon>
        <taxon>rosids</taxon>
        <taxon>malvids</taxon>
        <taxon>Malvales</taxon>
        <taxon>Malvaceae</taxon>
        <taxon>Malvoideae</taxon>
        <taxon>Gossypium</taxon>
    </lineage>
</organism>
<evidence type="ECO:0000256" key="11">
    <source>
        <dbReference type="ARBA" id="ARBA00023180"/>
    </source>
</evidence>
<dbReference type="GO" id="GO:0009055">
    <property type="term" value="F:electron transfer activity"/>
    <property type="evidence" value="ECO:0007669"/>
    <property type="project" value="InterPro"/>
</dbReference>
<feature type="chain" id="PRO_5002248812" description="Phytocyanin domain-containing protein" evidence="12">
    <location>
        <begin position="24"/>
        <end position="162"/>
    </location>
</feature>
<keyword evidence="3" id="KW-0812">Transmembrane</keyword>